<name>A0A328AEI6_9CAUL</name>
<accession>A0A328AEI6</accession>
<comment type="caution">
    <text evidence="2">The sequence shown here is derived from an EMBL/GenBank/DDBJ whole genome shotgun (WGS) entry which is preliminary data.</text>
</comment>
<evidence type="ECO:0000259" key="1">
    <source>
        <dbReference type="Pfam" id="PF00534"/>
    </source>
</evidence>
<dbReference type="AlphaFoldDB" id="A0A328AEI6"/>
<dbReference type="Proteomes" id="UP000249254">
    <property type="component" value="Unassembled WGS sequence"/>
</dbReference>
<dbReference type="RefSeq" id="WP_111530613.1">
    <property type="nucleotide sequence ID" value="NZ_JBHRSG010000003.1"/>
</dbReference>
<reference evidence="3" key="1">
    <citation type="submission" date="2018-05" db="EMBL/GenBank/DDBJ databases">
        <authorList>
            <person name="Li X."/>
        </authorList>
    </citation>
    <scope>NUCLEOTIDE SEQUENCE [LARGE SCALE GENOMIC DNA]</scope>
    <source>
        <strain evidence="3">LX32</strain>
    </source>
</reference>
<dbReference type="InterPro" id="IPR001296">
    <property type="entry name" value="Glyco_trans_1"/>
</dbReference>
<dbReference type="OrthoDB" id="5123492at2"/>
<gene>
    <name evidence="2" type="ORF">DJ017_19660</name>
</gene>
<organism evidence="2 3">
    <name type="scientific">Phenylobacterium soli</name>
    <dbReference type="NCBI Taxonomy" id="2170551"/>
    <lineage>
        <taxon>Bacteria</taxon>
        <taxon>Pseudomonadati</taxon>
        <taxon>Pseudomonadota</taxon>
        <taxon>Alphaproteobacteria</taxon>
        <taxon>Caulobacterales</taxon>
        <taxon>Caulobacteraceae</taxon>
        <taxon>Phenylobacterium</taxon>
    </lineage>
</organism>
<protein>
    <recommendedName>
        <fullName evidence="1">Glycosyl transferase family 1 domain-containing protein</fullName>
    </recommendedName>
</protein>
<evidence type="ECO:0000313" key="3">
    <source>
        <dbReference type="Proteomes" id="UP000249254"/>
    </source>
</evidence>
<dbReference type="GO" id="GO:0016757">
    <property type="term" value="F:glycosyltransferase activity"/>
    <property type="evidence" value="ECO:0007669"/>
    <property type="project" value="InterPro"/>
</dbReference>
<dbReference type="Pfam" id="PF00534">
    <property type="entry name" value="Glycos_transf_1"/>
    <property type="match status" value="1"/>
</dbReference>
<dbReference type="EMBL" id="QFYQ01000003">
    <property type="protein sequence ID" value="RAK51178.1"/>
    <property type="molecule type" value="Genomic_DNA"/>
</dbReference>
<sequence length="322" mass="35302">MLNKIVYAFYSGGGLMGGHKMILRHVDTLRDLGFDAYAYTGRQNALPAWFSHRAPIAIDEAINVERHAIVLPDDATGSLRQFATQPCRIVVFVQNQFNFARLGMPLVDAYPADTFPALITVSPVAADVLRRVYPRAEVRQVRAFADERVFKPGGARADRIVASPRKRPSEHEVIRSLFPRLHPAHAGLPWLELENQPETAVAAAFAGSTLFLSHSRFESLGMTPLEAMAAGCVCSGFLGVGGLSFATADNGFWVPDEDCIAAVDALASAAEVVKADGPELKRRREAGFETARQWSYAAFRQELEAFWMEFAPGARLKNGPLD</sequence>
<evidence type="ECO:0000313" key="2">
    <source>
        <dbReference type="EMBL" id="RAK51178.1"/>
    </source>
</evidence>
<proteinExistence type="predicted"/>
<feature type="domain" description="Glycosyl transferase family 1" evidence="1">
    <location>
        <begin position="195"/>
        <end position="269"/>
    </location>
</feature>
<dbReference type="SUPFAM" id="SSF53756">
    <property type="entry name" value="UDP-Glycosyltransferase/glycogen phosphorylase"/>
    <property type="match status" value="1"/>
</dbReference>
<keyword evidence="3" id="KW-1185">Reference proteome</keyword>
<dbReference type="Gene3D" id="3.40.50.2000">
    <property type="entry name" value="Glycogen Phosphorylase B"/>
    <property type="match status" value="1"/>
</dbReference>